<reference evidence="7" key="3">
    <citation type="submission" date="2015-06" db="UniProtKB">
        <authorList>
            <consortium name="EnsemblMetazoa"/>
        </authorList>
    </citation>
    <scope>IDENTIFICATION</scope>
</reference>
<evidence type="ECO:0000256" key="1">
    <source>
        <dbReference type="ARBA" id="ARBA00009437"/>
    </source>
</evidence>
<evidence type="ECO:0000256" key="4">
    <source>
        <dbReference type="ARBA" id="ARBA00023163"/>
    </source>
</evidence>
<evidence type="ECO:0000313" key="8">
    <source>
        <dbReference type="Proteomes" id="UP000014760"/>
    </source>
</evidence>
<reference evidence="8" key="1">
    <citation type="submission" date="2012-12" db="EMBL/GenBank/DDBJ databases">
        <authorList>
            <person name="Hellsten U."/>
            <person name="Grimwood J."/>
            <person name="Chapman J.A."/>
            <person name="Shapiro H."/>
            <person name="Aerts A."/>
            <person name="Otillar R.P."/>
            <person name="Terry A.Y."/>
            <person name="Boore J.L."/>
            <person name="Simakov O."/>
            <person name="Marletaz F."/>
            <person name="Cho S.-J."/>
            <person name="Edsinger-Gonzales E."/>
            <person name="Havlak P."/>
            <person name="Kuo D.-H."/>
            <person name="Larsson T."/>
            <person name="Lv J."/>
            <person name="Arendt D."/>
            <person name="Savage R."/>
            <person name="Osoegawa K."/>
            <person name="de Jong P."/>
            <person name="Lindberg D.R."/>
            <person name="Seaver E.C."/>
            <person name="Weisblat D.A."/>
            <person name="Putnam N.H."/>
            <person name="Grigoriev I.V."/>
            <person name="Rokhsar D.S."/>
        </authorList>
    </citation>
    <scope>NUCLEOTIDE SEQUENCE</scope>
    <source>
        <strain evidence="8">I ESC-2004</strain>
    </source>
</reference>
<evidence type="ECO:0000259" key="5">
    <source>
        <dbReference type="PROSITE" id="PS50931"/>
    </source>
</evidence>
<feature type="non-terminal residue" evidence="6">
    <location>
        <position position="70"/>
    </location>
</feature>
<keyword evidence="8" id="KW-1185">Reference proteome</keyword>
<feature type="domain" description="HTH lysR-type" evidence="5">
    <location>
        <begin position="8"/>
        <end position="60"/>
    </location>
</feature>
<dbReference type="EnsemblMetazoa" id="CapteT119712">
    <property type="protein sequence ID" value="CapteP119712"/>
    <property type="gene ID" value="CapteG119712"/>
</dbReference>
<dbReference type="Proteomes" id="UP000014760">
    <property type="component" value="Unassembled WGS sequence"/>
</dbReference>
<dbReference type="PROSITE" id="PS50931">
    <property type="entry name" value="HTH_LYSR"/>
    <property type="match status" value="1"/>
</dbReference>
<dbReference type="FunFam" id="1.10.10.10:FF:000001">
    <property type="entry name" value="LysR family transcriptional regulator"/>
    <property type="match status" value="1"/>
</dbReference>
<dbReference type="PANTHER" id="PTHR30126:SF91">
    <property type="entry name" value="LYSR FAMILY TRANSCRIPTIONAL REGULATOR"/>
    <property type="match status" value="1"/>
</dbReference>
<dbReference type="InterPro" id="IPR036390">
    <property type="entry name" value="WH_DNA-bd_sf"/>
</dbReference>
<dbReference type="PANTHER" id="PTHR30126">
    <property type="entry name" value="HTH-TYPE TRANSCRIPTIONAL REGULATOR"/>
    <property type="match status" value="1"/>
</dbReference>
<proteinExistence type="inferred from homology"/>
<dbReference type="Pfam" id="PF00126">
    <property type="entry name" value="HTH_1"/>
    <property type="match status" value="1"/>
</dbReference>
<dbReference type="InterPro" id="IPR036388">
    <property type="entry name" value="WH-like_DNA-bd_sf"/>
</dbReference>
<accession>R7UKV0</accession>
<evidence type="ECO:0000256" key="2">
    <source>
        <dbReference type="ARBA" id="ARBA00023015"/>
    </source>
</evidence>
<reference evidence="6 8" key="2">
    <citation type="journal article" date="2013" name="Nature">
        <title>Insights into bilaterian evolution from three spiralian genomes.</title>
        <authorList>
            <person name="Simakov O."/>
            <person name="Marletaz F."/>
            <person name="Cho S.J."/>
            <person name="Edsinger-Gonzales E."/>
            <person name="Havlak P."/>
            <person name="Hellsten U."/>
            <person name="Kuo D.H."/>
            <person name="Larsson T."/>
            <person name="Lv J."/>
            <person name="Arendt D."/>
            <person name="Savage R."/>
            <person name="Osoegawa K."/>
            <person name="de Jong P."/>
            <person name="Grimwood J."/>
            <person name="Chapman J.A."/>
            <person name="Shapiro H."/>
            <person name="Aerts A."/>
            <person name="Otillar R.P."/>
            <person name="Terry A.Y."/>
            <person name="Boore J.L."/>
            <person name="Grigoriev I.V."/>
            <person name="Lindberg D.R."/>
            <person name="Seaver E.C."/>
            <person name="Weisblat D.A."/>
            <person name="Putnam N.H."/>
            <person name="Rokhsar D.S."/>
        </authorList>
    </citation>
    <scope>NUCLEOTIDE SEQUENCE</scope>
    <source>
        <strain evidence="6 8">I ESC-2004</strain>
    </source>
</reference>
<name>R7UKV0_CAPTE</name>
<evidence type="ECO:0000313" key="6">
    <source>
        <dbReference type="EMBL" id="ELU07149.1"/>
    </source>
</evidence>
<dbReference type="EMBL" id="AMQN01043160">
    <property type="status" value="NOT_ANNOTATED_CDS"/>
    <property type="molecule type" value="Genomic_DNA"/>
</dbReference>
<dbReference type="GO" id="GO:0000976">
    <property type="term" value="F:transcription cis-regulatory region binding"/>
    <property type="evidence" value="ECO:0007669"/>
    <property type="project" value="TreeGrafter"/>
</dbReference>
<dbReference type="EMBL" id="KB300112">
    <property type="protein sequence ID" value="ELU07149.1"/>
    <property type="molecule type" value="Genomic_DNA"/>
</dbReference>
<dbReference type="InterPro" id="IPR000847">
    <property type="entry name" value="LysR_HTH_N"/>
</dbReference>
<dbReference type="AlphaFoldDB" id="R7UKV0"/>
<keyword evidence="3" id="KW-0238">DNA-binding</keyword>
<protein>
    <recommendedName>
        <fullName evidence="5">HTH lysR-type domain-containing protein</fullName>
    </recommendedName>
</protein>
<comment type="similarity">
    <text evidence="1">Belongs to the LysR transcriptional regulatory family.</text>
</comment>
<dbReference type="PRINTS" id="PR00039">
    <property type="entry name" value="HTHLYSR"/>
</dbReference>
<keyword evidence="2" id="KW-0805">Transcription regulation</keyword>
<dbReference type="GO" id="GO:0003700">
    <property type="term" value="F:DNA-binding transcription factor activity"/>
    <property type="evidence" value="ECO:0007669"/>
    <property type="project" value="InterPro"/>
</dbReference>
<sequence>MSSFFDMLITFVAVAEKGSFSAAARSLGKAQSGVSTTISNLEIDLGVELFDRTHRTPELTPAGRALLREA</sequence>
<evidence type="ECO:0000256" key="3">
    <source>
        <dbReference type="ARBA" id="ARBA00023125"/>
    </source>
</evidence>
<organism evidence="6">
    <name type="scientific">Capitella teleta</name>
    <name type="common">Polychaete worm</name>
    <dbReference type="NCBI Taxonomy" id="283909"/>
    <lineage>
        <taxon>Eukaryota</taxon>
        <taxon>Metazoa</taxon>
        <taxon>Spiralia</taxon>
        <taxon>Lophotrochozoa</taxon>
        <taxon>Annelida</taxon>
        <taxon>Polychaeta</taxon>
        <taxon>Sedentaria</taxon>
        <taxon>Scolecida</taxon>
        <taxon>Capitellidae</taxon>
        <taxon>Capitella</taxon>
    </lineage>
</organism>
<dbReference type="HOGENOM" id="CLU_039613_20_10_1"/>
<dbReference type="OrthoDB" id="10249301at2759"/>
<dbReference type="SUPFAM" id="SSF46785">
    <property type="entry name" value="Winged helix' DNA-binding domain"/>
    <property type="match status" value="1"/>
</dbReference>
<keyword evidence="4" id="KW-0804">Transcription</keyword>
<evidence type="ECO:0000313" key="7">
    <source>
        <dbReference type="EnsemblMetazoa" id="CapteP119712"/>
    </source>
</evidence>
<gene>
    <name evidence="6" type="ORF">CAPTEDRAFT_119712</name>
</gene>
<dbReference type="Gene3D" id="1.10.10.10">
    <property type="entry name" value="Winged helix-like DNA-binding domain superfamily/Winged helix DNA-binding domain"/>
    <property type="match status" value="1"/>
</dbReference>